<dbReference type="PANTHER" id="PTHR30582:SF33">
    <property type="entry name" value="EXPORTED PROTEIN"/>
    <property type="match status" value="1"/>
</dbReference>
<evidence type="ECO:0000313" key="9">
    <source>
        <dbReference type="EMBL" id="CAI3581464.1"/>
    </source>
</evidence>
<keyword evidence="3 6" id="KW-0133">Cell shape</keyword>
<dbReference type="GO" id="GO:0016740">
    <property type="term" value="F:transferase activity"/>
    <property type="evidence" value="ECO:0007669"/>
    <property type="project" value="UniProtKB-KW"/>
</dbReference>
<dbReference type="GO" id="GO:0005576">
    <property type="term" value="C:extracellular region"/>
    <property type="evidence" value="ECO:0007669"/>
    <property type="project" value="TreeGrafter"/>
</dbReference>
<dbReference type="STRING" id="137838.GCA_001458595_02034"/>
<sequence>MSRKKKNKADLWKKTIIFLSPLAIIYLSISIYFSNHFYYNSVVNCINVSGQTVKEANNTISSEINEYTLQLHGRENVNDEIKGNDIELSYKSNDDLKKIKKSQNPFTWFLGFFNKNSNLTIDMVSYNESLLDDYIDNLTYFDVGNIVEPKDANFEFKNNKFEITNEVVGTKVNKEVLREKIINAIKNGEHILDLEEENCYENPNYTKDSKEVIDAKDKLNSMIDLTITYDVGDEKEIVDGSIISNWLNVGEDFEINFDKEKIKEYVYKLASKYNTFGGNRDFLTTDGDKIKVSGGNYGWIIDQPKEVDELVKDLKENKSIEREPIYSQTAVSRAKNDIGDTYVEINMTKQHMWFYKNGNLITEGDVVTGNASNNWSTPVGTYRLNYRERNATLVGENYSSPVNFWMPFNNNIGIHDATWRNEFGGQIYLTNGSHGCVNAPYAVAETIFNNIEPGTPIICYY</sequence>
<keyword evidence="5 6" id="KW-0961">Cell wall biogenesis/degradation</keyword>
<dbReference type="GO" id="GO:0018104">
    <property type="term" value="P:peptidoglycan-protein cross-linking"/>
    <property type="evidence" value="ECO:0007669"/>
    <property type="project" value="TreeGrafter"/>
</dbReference>
<keyword evidence="11" id="KW-1185">Reference proteome</keyword>
<reference evidence="10 11" key="1">
    <citation type="submission" date="2017-10" db="EMBL/GenBank/DDBJ databases">
        <title>Effective Description of Clostridium neonatale sp. nov. linked to necrotizing enterocolitis in neonates and a clarification of species assignable to the genus Clostridium (Prazmowski 1880) emend. Lawson and Rainey 2016.</title>
        <authorList>
            <person name="Bernard K."/>
            <person name="Burdz T."/>
            <person name="Wiebe D."/>
            <person name="Balcewich B."/>
            <person name="Alfa M."/>
            <person name="Bernier A.-M."/>
        </authorList>
    </citation>
    <scope>NUCLEOTIDE SEQUENCE [LARGE SCALE GENOMIC DNA]</scope>
    <source>
        <strain evidence="10 11">LCDC99A005</strain>
    </source>
</reference>
<evidence type="ECO:0000313" key="10">
    <source>
        <dbReference type="EMBL" id="PEG30683.1"/>
    </source>
</evidence>
<dbReference type="GO" id="GO:0071555">
    <property type="term" value="P:cell wall organization"/>
    <property type="evidence" value="ECO:0007669"/>
    <property type="project" value="UniProtKB-UniRule"/>
</dbReference>
<evidence type="ECO:0000256" key="6">
    <source>
        <dbReference type="PROSITE-ProRule" id="PRU01373"/>
    </source>
</evidence>
<dbReference type="Gene3D" id="2.40.440.10">
    <property type="entry name" value="L,D-transpeptidase catalytic domain-like"/>
    <property type="match status" value="1"/>
</dbReference>
<dbReference type="Proteomes" id="UP001189143">
    <property type="component" value="Unassembled WGS sequence"/>
</dbReference>
<dbReference type="Proteomes" id="UP000220840">
    <property type="component" value="Unassembled WGS sequence"/>
</dbReference>
<dbReference type="GeneID" id="68877036"/>
<evidence type="ECO:0000256" key="5">
    <source>
        <dbReference type="ARBA" id="ARBA00023316"/>
    </source>
</evidence>
<dbReference type="OrthoDB" id="3176960at2"/>
<protein>
    <submittedName>
        <fullName evidence="10">Peptidoglycan-binding protein</fullName>
    </submittedName>
</protein>
<dbReference type="GO" id="GO:0008360">
    <property type="term" value="P:regulation of cell shape"/>
    <property type="evidence" value="ECO:0007669"/>
    <property type="project" value="UniProtKB-UniRule"/>
</dbReference>
<name>A0A2A7MGV6_9CLOT</name>
<accession>A0A2A7MGV6</accession>
<dbReference type="InterPro" id="IPR022029">
    <property type="entry name" value="YoaR-like_PG-bd"/>
</dbReference>
<keyword evidence="4 6" id="KW-0573">Peptidoglycan synthesis</keyword>
<evidence type="ECO:0000256" key="3">
    <source>
        <dbReference type="ARBA" id="ARBA00022960"/>
    </source>
</evidence>
<dbReference type="InterPro" id="IPR038054">
    <property type="entry name" value="LD_TPept-like_central_sf"/>
</dbReference>
<keyword evidence="7" id="KW-0812">Transmembrane</keyword>
<gene>
    <name evidence="9" type="ORF">CNEO2_260028</name>
    <name evidence="10" type="ORF">CQ394_02870</name>
</gene>
<dbReference type="InterPro" id="IPR050979">
    <property type="entry name" value="LD-transpeptidase"/>
</dbReference>
<keyword evidence="2" id="KW-0808">Transferase</keyword>
<dbReference type="GO" id="GO:0071972">
    <property type="term" value="F:peptidoglycan L,D-transpeptidase activity"/>
    <property type="evidence" value="ECO:0007669"/>
    <property type="project" value="TreeGrafter"/>
</dbReference>
<dbReference type="SUPFAM" id="SSF141523">
    <property type="entry name" value="L,D-transpeptidase catalytic domain-like"/>
    <property type="match status" value="1"/>
</dbReference>
<dbReference type="InterPro" id="IPR038063">
    <property type="entry name" value="Transpep_catalytic_dom"/>
</dbReference>
<keyword evidence="7" id="KW-1133">Transmembrane helix</keyword>
<feature type="active site" description="Proton donor/acceptor" evidence="6">
    <location>
        <position position="415"/>
    </location>
</feature>
<evidence type="ECO:0000256" key="1">
    <source>
        <dbReference type="ARBA" id="ARBA00004752"/>
    </source>
</evidence>
<evidence type="ECO:0000259" key="8">
    <source>
        <dbReference type="PROSITE" id="PS52029"/>
    </source>
</evidence>
<dbReference type="AlphaFoldDB" id="A0A2A7MGV6"/>
<dbReference type="Pfam" id="PF03734">
    <property type="entry name" value="YkuD"/>
    <property type="match status" value="1"/>
</dbReference>
<comment type="pathway">
    <text evidence="1 6">Cell wall biogenesis; peptidoglycan biosynthesis.</text>
</comment>
<evidence type="ECO:0000256" key="2">
    <source>
        <dbReference type="ARBA" id="ARBA00022679"/>
    </source>
</evidence>
<keyword evidence="7" id="KW-0472">Membrane</keyword>
<dbReference type="SUPFAM" id="SSF143985">
    <property type="entry name" value="L,D-transpeptidase pre-catalytic domain-like"/>
    <property type="match status" value="1"/>
</dbReference>
<dbReference type="PROSITE" id="PS52029">
    <property type="entry name" value="LD_TPASE"/>
    <property type="match status" value="1"/>
</dbReference>
<organism evidence="10 11">
    <name type="scientific">Clostridium neonatale</name>
    <dbReference type="NCBI Taxonomy" id="137838"/>
    <lineage>
        <taxon>Bacteria</taxon>
        <taxon>Bacillati</taxon>
        <taxon>Bacillota</taxon>
        <taxon>Clostridia</taxon>
        <taxon>Eubacteriales</taxon>
        <taxon>Clostridiaceae</taxon>
        <taxon>Clostridium</taxon>
    </lineage>
</organism>
<dbReference type="EMBL" id="PDCJ01000001">
    <property type="protein sequence ID" value="PEG30683.1"/>
    <property type="molecule type" value="Genomic_DNA"/>
</dbReference>
<dbReference type="EMBL" id="CAMTCP010000188">
    <property type="protein sequence ID" value="CAI3581464.1"/>
    <property type="molecule type" value="Genomic_DNA"/>
</dbReference>
<comment type="caution">
    <text evidence="10">The sequence shown here is derived from an EMBL/GenBank/DDBJ whole genome shotgun (WGS) entry which is preliminary data.</text>
</comment>
<proteinExistence type="predicted"/>
<dbReference type="CDD" id="cd16913">
    <property type="entry name" value="YkuD_like"/>
    <property type="match status" value="1"/>
</dbReference>
<feature type="domain" description="L,D-TPase catalytic" evidence="8">
    <location>
        <begin position="341"/>
        <end position="460"/>
    </location>
</feature>
<evidence type="ECO:0000313" key="11">
    <source>
        <dbReference type="Proteomes" id="UP000220840"/>
    </source>
</evidence>
<dbReference type="RefSeq" id="WP_058294853.1">
    <property type="nucleotide sequence ID" value="NZ_CAKJVD010000035.1"/>
</dbReference>
<dbReference type="InterPro" id="IPR005490">
    <property type="entry name" value="LD_TPept_cat_dom"/>
</dbReference>
<reference evidence="9" key="2">
    <citation type="submission" date="2022-10" db="EMBL/GenBank/DDBJ databases">
        <authorList>
            <person name="Aires J."/>
            <person name="Mesa V."/>
        </authorList>
    </citation>
    <scope>NUCLEOTIDE SEQUENCE</scope>
    <source>
        <strain evidence="9">Clostridium neonatale JD116</strain>
    </source>
</reference>
<dbReference type="Gene3D" id="3.10.20.800">
    <property type="match status" value="1"/>
</dbReference>
<dbReference type="UniPathway" id="UPA00219"/>
<feature type="transmembrane region" description="Helical" evidence="7">
    <location>
        <begin position="12"/>
        <end position="33"/>
    </location>
</feature>
<dbReference type="PANTHER" id="PTHR30582">
    <property type="entry name" value="L,D-TRANSPEPTIDASE"/>
    <property type="match status" value="1"/>
</dbReference>
<evidence type="ECO:0000256" key="7">
    <source>
        <dbReference type="SAM" id="Phobius"/>
    </source>
</evidence>
<feature type="active site" description="Nucleophile" evidence="6">
    <location>
        <position position="436"/>
    </location>
</feature>
<dbReference type="Pfam" id="PF12229">
    <property type="entry name" value="PG_binding_4"/>
    <property type="match status" value="2"/>
</dbReference>
<evidence type="ECO:0000256" key="4">
    <source>
        <dbReference type="ARBA" id="ARBA00022984"/>
    </source>
</evidence>